<sequence length="245" mass="27366">MESDSLMFGGTHSIQDAPKGLQFKICIFGGKAVGKTSLCVQYVESHFVESHYPTNVQNEFTKMLKYNNQDYTLEIIDTAGQDETSMINSKCLNGCKGIILCYSVNNRHSFDLIKIIWEKLVDQLENINDIPVIVVANKIDSRDTSECKLDRNSIVKKSEGEQLTKYISNSLMSIKQQRNGNKNGHIDNSNNSPVQHIANLPKVGFIEVSTKLNINVDESILILLKEMEYLAANGPLGDDAKCTVM</sequence>
<dbReference type="GO" id="GO:0003924">
    <property type="term" value="F:GTPase activity"/>
    <property type="evidence" value="ECO:0007669"/>
    <property type="project" value="InterPro"/>
</dbReference>
<dbReference type="eggNOG" id="KOG0395">
    <property type="taxonomic scope" value="Eukaryota"/>
</dbReference>
<accession>G8C1M8</accession>
<dbReference type="SUPFAM" id="SSF52540">
    <property type="entry name" value="P-loop containing nucleoside triphosphate hydrolases"/>
    <property type="match status" value="1"/>
</dbReference>
<dbReference type="SMART" id="SM00174">
    <property type="entry name" value="RHO"/>
    <property type="match status" value="1"/>
</dbReference>
<keyword evidence="4" id="KW-1185">Reference proteome</keyword>
<dbReference type="GO" id="GO:0016020">
    <property type="term" value="C:membrane"/>
    <property type="evidence" value="ECO:0007669"/>
    <property type="project" value="InterPro"/>
</dbReference>
<dbReference type="PRINTS" id="PR00449">
    <property type="entry name" value="RASTRNSFRMNG"/>
</dbReference>
<dbReference type="Proteomes" id="UP000005666">
    <property type="component" value="Chromosome 15"/>
</dbReference>
<dbReference type="HOGENOM" id="CLU_041217_9_8_1"/>
<dbReference type="GO" id="GO:0007165">
    <property type="term" value="P:signal transduction"/>
    <property type="evidence" value="ECO:0007669"/>
    <property type="project" value="InterPro"/>
</dbReference>
<dbReference type="InterPro" id="IPR001806">
    <property type="entry name" value="Small_GTPase"/>
</dbReference>
<dbReference type="InterPro" id="IPR020849">
    <property type="entry name" value="Small_GTPase_Ras-type"/>
</dbReference>
<evidence type="ECO:0000313" key="4">
    <source>
        <dbReference type="Proteomes" id="UP000005666"/>
    </source>
</evidence>
<evidence type="ECO:0000256" key="1">
    <source>
        <dbReference type="ARBA" id="ARBA00022741"/>
    </source>
</evidence>
<evidence type="ECO:0000256" key="2">
    <source>
        <dbReference type="ARBA" id="ARBA00023134"/>
    </source>
</evidence>
<reference evidence="3 4" key="1">
    <citation type="journal article" date="2011" name="Proc. Natl. Acad. Sci. U.S.A.">
        <title>Evolutionary erosion of yeast sex chromosomes by mating-type switching accidents.</title>
        <authorList>
            <person name="Gordon J.L."/>
            <person name="Armisen D."/>
            <person name="Proux-Wera E."/>
            <person name="Oheigeartaigh S.S."/>
            <person name="Byrne K.P."/>
            <person name="Wolfe K.H."/>
        </authorList>
    </citation>
    <scope>NUCLEOTIDE SEQUENCE [LARGE SCALE GENOMIC DNA]</scope>
    <source>
        <strain evidence="4">ATCC 24235 / CBS 4417 / NBRC 1672 / NRRL Y-8282 / UCD 70-5</strain>
    </source>
</reference>
<protein>
    <recommendedName>
        <fullName evidence="5">GTP-binding protein</fullName>
    </recommendedName>
</protein>
<dbReference type="OrthoDB" id="5976022at2759"/>
<keyword evidence="1" id="KW-0547">Nucleotide-binding</keyword>
<dbReference type="NCBIfam" id="TIGR00231">
    <property type="entry name" value="small_GTP"/>
    <property type="match status" value="1"/>
</dbReference>
<dbReference type="EMBL" id="HE612870">
    <property type="protein sequence ID" value="CCE66056.1"/>
    <property type="molecule type" value="Genomic_DNA"/>
</dbReference>
<dbReference type="InterPro" id="IPR005225">
    <property type="entry name" value="Small_GTP-bd"/>
</dbReference>
<dbReference type="GO" id="GO:0005525">
    <property type="term" value="F:GTP binding"/>
    <property type="evidence" value="ECO:0007669"/>
    <property type="project" value="UniProtKB-KW"/>
</dbReference>
<dbReference type="SMART" id="SM00175">
    <property type="entry name" value="RAB"/>
    <property type="match status" value="1"/>
</dbReference>
<dbReference type="Gene3D" id="3.40.50.300">
    <property type="entry name" value="P-loop containing nucleotide triphosphate hydrolases"/>
    <property type="match status" value="1"/>
</dbReference>
<name>G8C1M8_TETPH</name>
<dbReference type="PROSITE" id="PS51421">
    <property type="entry name" value="RAS"/>
    <property type="match status" value="1"/>
</dbReference>
<proteinExistence type="predicted"/>
<gene>
    <name evidence="3" type="primary">TPHA0O00870</name>
    <name evidence="3" type="ordered locus">TPHA_0O00870</name>
</gene>
<dbReference type="OMA" id="SARHNEN"/>
<dbReference type="AlphaFoldDB" id="G8C1M8"/>
<dbReference type="RefSeq" id="XP_003688490.1">
    <property type="nucleotide sequence ID" value="XM_003688442.1"/>
</dbReference>
<organism evidence="3 4">
    <name type="scientific">Tetrapisispora phaffii (strain ATCC 24235 / CBS 4417 / NBRC 1672 / NRRL Y-8282 / UCD 70-5)</name>
    <name type="common">Yeast</name>
    <name type="synonym">Fabospora phaffii</name>
    <dbReference type="NCBI Taxonomy" id="1071381"/>
    <lineage>
        <taxon>Eukaryota</taxon>
        <taxon>Fungi</taxon>
        <taxon>Dikarya</taxon>
        <taxon>Ascomycota</taxon>
        <taxon>Saccharomycotina</taxon>
        <taxon>Saccharomycetes</taxon>
        <taxon>Saccharomycetales</taxon>
        <taxon>Saccharomycetaceae</taxon>
        <taxon>Tetrapisispora</taxon>
    </lineage>
</organism>
<evidence type="ECO:0008006" key="5">
    <source>
        <dbReference type="Google" id="ProtNLM"/>
    </source>
</evidence>
<dbReference type="STRING" id="1071381.G8C1M8"/>
<keyword evidence="2" id="KW-0342">GTP-binding</keyword>
<evidence type="ECO:0000313" key="3">
    <source>
        <dbReference type="EMBL" id="CCE66056.1"/>
    </source>
</evidence>
<dbReference type="PANTHER" id="PTHR24070">
    <property type="entry name" value="RAS, DI-RAS, AND RHEB FAMILY MEMBERS OF SMALL GTPASE SUPERFAMILY"/>
    <property type="match status" value="1"/>
</dbReference>
<dbReference type="Pfam" id="PF00071">
    <property type="entry name" value="Ras"/>
    <property type="match status" value="1"/>
</dbReference>
<dbReference type="InterPro" id="IPR027417">
    <property type="entry name" value="P-loop_NTPase"/>
</dbReference>
<dbReference type="SMART" id="SM00173">
    <property type="entry name" value="RAS"/>
    <property type="match status" value="1"/>
</dbReference>
<dbReference type="PROSITE" id="PS51419">
    <property type="entry name" value="RAB"/>
    <property type="match status" value="1"/>
</dbReference>
<dbReference type="KEGG" id="tpf:TPHA_0O00870"/>
<dbReference type="GeneID" id="11530690"/>